<dbReference type="GO" id="GO:0005739">
    <property type="term" value="C:mitochondrion"/>
    <property type="evidence" value="ECO:0007669"/>
    <property type="project" value="UniProtKB-SubCell"/>
</dbReference>
<organism evidence="7 8">
    <name type="scientific">Diplodia seriata</name>
    <dbReference type="NCBI Taxonomy" id="420778"/>
    <lineage>
        <taxon>Eukaryota</taxon>
        <taxon>Fungi</taxon>
        <taxon>Dikarya</taxon>
        <taxon>Ascomycota</taxon>
        <taxon>Pezizomycotina</taxon>
        <taxon>Dothideomycetes</taxon>
        <taxon>Dothideomycetes incertae sedis</taxon>
        <taxon>Botryosphaeriales</taxon>
        <taxon>Botryosphaeriaceae</taxon>
        <taxon>Diplodia</taxon>
    </lineage>
</organism>
<comment type="caution">
    <text evidence="7">The sequence shown here is derived from an EMBL/GenBank/DDBJ whole genome shotgun (WGS) entry which is preliminary data.</text>
</comment>
<name>A0A1S8BCR4_9PEZI</name>
<comment type="similarity">
    <text evidence="2">Belongs to the prokaryotic/mitochondrial release factor family.</text>
</comment>
<dbReference type="SUPFAM" id="SSF75620">
    <property type="entry name" value="Release factor"/>
    <property type="match status" value="1"/>
</dbReference>
<evidence type="ECO:0000256" key="2">
    <source>
        <dbReference type="ARBA" id="ARBA00010835"/>
    </source>
</evidence>
<evidence type="ECO:0000259" key="6">
    <source>
        <dbReference type="Pfam" id="PF00472"/>
    </source>
</evidence>
<dbReference type="PANTHER" id="PTHR46203">
    <property type="entry name" value="PROBABLE PEPTIDE CHAIN RELEASE FACTOR C12ORF65"/>
    <property type="match status" value="1"/>
</dbReference>
<evidence type="ECO:0000256" key="3">
    <source>
        <dbReference type="ARBA" id="ARBA00022946"/>
    </source>
</evidence>
<feature type="domain" description="Prokaryotic-type class I peptide chain release factors" evidence="6">
    <location>
        <begin position="88"/>
        <end position="163"/>
    </location>
</feature>
<protein>
    <submittedName>
        <fullName evidence="7">Putative peptide chain release factor-like protein, mitochondrial</fullName>
    </submittedName>
</protein>
<dbReference type="GO" id="GO:0003747">
    <property type="term" value="F:translation release factor activity"/>
    <property type="evidence" value="ECO:0007669"/>
    <property type="project" value="InterPro"/>
</dbReference>
<dbReference type="Pfam" id="PF00472">
    <property type="entry name" value="RF-1"/>
    <property type="match status" value="1"/>
</dbReference>
<feature type="compositionally biased region" description="Low complexity" evidence="5">
    <location>
        <begin position="170"/>
        <end position="179"/>
    </location>
</feature>
<reference evidence="7 8" key="1">
    <citation type="submission" date="2017-01" db="EMBL/GenBank/DDBJ databases">
        <title>Draft genome sequence of Diplodia seriata F98.1, a fungal species involved in grapevine trunk diseases.</title>
        <authorList>
            <person name="Robert-Siegwald G."/>
            <person name="Vallet J."/>
            <person name="Abou-Mansour E."/>
            <person name="Xu J."/>
            <person name="Rey P."/>
            <person name="Bertsch C."/>
            <person name="Rego C."/>
            <person name="Larignon P."/>
            <person name="Fontaine F."/>
            <person name="Lebrun M.-H."/>
        </authorList>
    </citation>
    <scope>NUCLEOTIDE SEQUENCE [LARGE SCALE GENOMIC DNA]</scope>
    <source>
        <strain evidence="7 8">F98.1</strain>
    </source>
</reference>
<evidence type="ECO:0000256" key="5">
    <source>
        <dbReference type="SAM" id="MobiDB-lite"/>
    </source>
</evidence>
<dbReference type="InterPro" id="IPR000352">
    <property type="entry name" value="Pep_chain_release_fac_I"/>
</dbReference>
<feature type="region of interest" description="Disordered" evidence="5">
    <location>
        <begin position="145"/>
        <end position="218"/>
    </location>
</feature>
<dbReference type="AlphaFoldDB" id="A0A1S8BCR4"/>
<dbReference type="EMBL" id="MSZU01000084">
    <property type="protein sequence ID" value="OMP85309.1"/>
    <property type="molecule type" value="Genomic_DNA"/>
</dbReference>
<feature type="compositionally biased region" description="Basic residues" evidence="5">
    <location>
        <begin position="145"/>
        <end position="161"/>
    </location>
</feature>
<proteinExistence type="inferred from homology"/>
<dbReference type="PANTHER" id="PTHR46203:SF1">
    <property type="entry name" value="MITOCHONDRIAL TRANSLATION RELEASE FACTOR IN RESCUE"/>
    <property type="match status" value="1"/>
</dbReference>
<evidence type="ECO:0000256" key="4">
    <source>
        <dbReference type="ARBA" id="ARBA00023128"/>
    </source>
</evidence>
<dbReference type="GO" id="GO:0032543">
    <property type="term" value="P:mitochondrial translation"/>
    <property type="evidence" value="ECO:0007669"/>
    <property type="project" value="UniProtKB-ARBA"/>
</dbReference>
<keyword evidence="3" id="KW-0809">Transit peptide</keyword>
<dbReference type="InterPro" id="IPR052405">
    <property type="entry name" value="Mito_Transl_Release_Factor"/>
</dbReference>
<comment type="subcellular location">
    <subcellularLocation>
        <location evidence="1">Mitochondrion</location>
    </subcellularLocation>
</comment>
<feature type="compositionally biased region" description="Acidic residues" evidence="5">
    <location>
        <begin position="185"/>
        <end position="199"/>
    </location>
</feature>
<gene>
    <name evidence="7" type="ORF">BK809_0003979</name>
</gene>
<dbReference type="Gene3D" id="3.30.160.20">
    <property type="match status" value="1"/>
</dbReference>
<sequence>MALRCMRLLLTPPARPALYREIRAPLASRPFTVAAALHGPKPLPPRPTINEDDITESFLKGSGPGGQKIVLHAPSPFLQVRTNCAVQNKTSSAVQLKHLPTGIVIKYQGTRSRTQNRKTARRMLAERLEEMEKGDESRTQIKRAAQAKKKASKAKKSKRKYKALEEAKKAAAGGDAADIPADDAHGEEDEEWEEFDDESIDQKDAPPTNRPESRPRDP</sequence>
<evidence type="ECO:0000313" key="7">
    <source>
        <dbReference type="EMBL" id="OMP85309.1"/>
    </source>
</evidence>
<accession>A0A1S8BCR4</accession>
<evidence type="ECO:0000256" key="1">
    <source>
        <dbReference type="ARBA" id="ARBA00004173"/>
    </source>
</evidence>
<dbReference type="OrthoDB" id="277888at2759"/>
<evidence type="ECO:0000313" key="8">
    <source>
        <dbReference type="Proteomes" id="UP000190776"/>
    </source>
</evidence>
<dbReference type="Proteomes" id="UP000190776">
    <property type="component" value="Unassembled WGS sequence"/>
</dbReference>
<dbReference type="InterPro" id="IPR045853">
    <property type="entry name" value="Pep_chain_release_fac_I_sf"/>
</dbReference>
<keyword evidence="4" id="KW-0496">Mitochondrion</keyword>